<dbReference type="Gene3D" id="3.40.50.2000">
    <property type="entry name" value="Glycogen Phosphorylase B"/>
    <property type="match status" value="1"/>
</dbReference>
<evidence type="ECO:0000259" key="1">
    <source>
        <dbReference type="Pfam" id="PF00534"/>
    </source>
</evidence>
<dbReference type="Proteomes" id="UP000322454">
    <property type="component" value="Unassembled WGS sequence"/>
</dbReference>
<name>A0A520XC53_9DELT</name>
<evidence type="ECO:0000313" key="3">
    <source>
        <dbReference type="Proteomes" id="UP000322454"/>
    </source>
</evidence>
<organism evidence="2 3">
    <name type="scientific">Candidatus Acidulodesulfobacterium acidiphilum</name>
    <dbReference type="NCBI Taxonomy" id="2597224"/>
    <lineage>
        <taxon>Bacteria</taxon>
        <taxon>Deltaproteobacteria</taxon>
        <taxon>Candidatus Acidulodesulfobacterales</taxon>
        <taxon>Candidatus Acidulodesulfobacterium</taxon>
    </lineage>
</organism>
<comment type="caution">
    <text evidence="2">The sequence shown here is derived from an EMBL/GenBank/DDBJ whole genome shotgun (WGS) entry which is preliminary data.</text>
</comment>
<protein>
    <submittedName>
        <fullName evidence="2">Glycosyltransferase family 1 protein</fullName>
    </submittedName>
</protein>
<dbReference type="CDD" id="cd03809">
    <property type="entry name" value="GT4_MtfB-like"/>
    <property type="match status" value="1"/>
</dbReference>
<dbReference type="PANTHER" id="PTHR46401:SF9">
    <property type="entry name" value="MANNOSYLTRANSFERASE A"/>
    <property type="match status" value="1"/>
</dbReference>
<dbReference type="PANTHER" id="PTHR46401">
    <property type="entry name" value="GLYCOSYLTRANSFERASE WBBK-RELATED"/>
    <property type="match status" value="1"/>
</dbReference>
<sequence>MAEKINRIFLECSETYIENLNTGIQRVVKNIVKRSEKMSKKYKVPIIPVVLDSKNGYVDLQFFLSQRNGNNKCNNNDNKPQVNKIKKIKEFIKKILKENFKLKETDVIFKFSKFLWILMKKLKYMLIGFRQVIHYSLLPISSEKTIIPQEGDLLILLDGFWGYRYNNYFTYFCRRFKQKGGMIIAVIYDIIPLTNPEFFEKELVERFKKKIYAFKNLVDVIMTISKNEAENIKNYLKDNLKIENKKVLYFELGTDFIDKCLDESFYNGESSNLIIHENYAVIRNELIKLKELKAAKTSNLYLMVGTIEPRKGHNYTLEAFEELWSGGFNGFLVISGRIGWKIEDLLKKIENSPCLGKNLFIFNDLSDEELDFLYKNSDAVICASKREGFGLPLVEAAFCGKKVFASDIPVFREIGEKYPVFSYFKAQKSGLIQAIKQFENTKKGKGKVLEKINADFDVSSLDFNSATAPDSHTNADYLTWEQSVDTFFSKIFAL</sequence>
<dbReference type="SUPFAM" id="SSF53756">
    <property type="entry name" value="UDP-Glycosyltransferase/glycogen phosphorylase"/>
    <property type="match status" value="1"/>
</dbReference>
<dbReference type="InterPro" id="IPR001296">
    <property type="entry name" value="Glyco_trans_1"/>
</dbReference>
<reference evidence="2 3" key="1">
    <citation type="submission" date="2019-01" db="EMBL/GenBank/DDBJ databases">
        <title>Insights into ecological role of a new deltaproteobacterial order Candidatus Sinidesulfobacterales (Sva0485) by metagenomics and metatranscriptomics.</title>
        <authorList>
            <person name="Tan S."/>
            <person name="Liu J."/>
            <person name="Fang Y."/>
            <person name="Hedlund B."/>
            <person name="Lian Z.-H."/>
            <person name="Huang L.-Y."/>
            <person name="Li J.-T."/>
            <person name="Huang L.-N."/>
            <person name="Li W.-J."/>
            <person name="Jiang H.-C."/>
            <person name="Dong H.-L."/>
            <person name="Shu W.-S."/>
        </authorList>
    </citation>
    <scope>NUCLEOTIDE SEQUENCE [LARGE SCALE GENOMIC DNA]</scope>
    <source>
        <strain evidence="2">AP4</strain>
    </source>
</reference>
<proteinExistence type="predicted"/>
<dbReference type="AlphaFoldDB" id="A0A520XC53"/>
<dbReference type="GO" id="GO:0016757">
    <property type="term" value="F:glycosyltransferase activity"/>
    <property type="evidence" value="ECO:0007669"/>
    <property type="project" value="InterPro"/>
</dbReference>
<dbReference type="Pfam" id="PF00534">
    <property type="entry name" value="Glycos_transf_1"/>
    <property type="match status" value="1"/>
</dbReference>
<gene>
    <name evidence="2" type="ORF">EVJ48_06470</name>
</gene>
<feature type="domain" description="Glycosyl transferase family 1" evidence="1">
    <location>
        <begin position="290"/>
        <end position="419"/>
    </location>
</feature>
<accession>A0A520XC53</accession>
<evidence type="ECO:0000313" key="2">
    <source>
        <dbReference type="EMBL" id="RZV38746.1"/>
    </source>
</evidence>
<dbReference type="EMBL" id="SHMQ01000015">
    <property type="protein sequence ID" value="RZV38746.1"/>
    <property type="molecule type" value="Genomic_DNA"/>
</dbReference>